<evidence type="ECO:0000313" key="3">
    <source>
        <dbReference type="Proteomes" id="UP000054928"/>
    </source>
</evidence>
<name>A0A0P1A8H4_PLAHL</name>
<dbReference type="RefSeq" id="XP_024573338.1">
    <property type="nucleotide sequence ID" value="XM_024722241.1"/>
</dbReference>
<keyword evidence="3" id="KW-1185">Reference proteome</keyword>
<dbReference type="AlphaFoldDB" id="A0A0P1A8H4"/>
<evidence type="ECO:0000313" key="2">
    <source>
        <dbReference type="EMBL" id="CEG36969.1"/>
    </source>
</evidence>
<dbReference type="EMBL" id="CCYD01000252">
    <property type="protein sequence ID" value="CEG36969.1"/>
    <property type="molecule type" value="Genomic_DNA"/>
</dbReference>
<sequence length="80" mass="9164">MILKCDERHLAVLIALFCFLEKSEPVTAKRPGERYNCRYRLSLKRAISPAKRDGILFFIEKTTTMSDAHTLNGFLSFVAL</sequence>
<dbReference type="GeneID" id="36399273"/>
<proteinExistence type="predicted"/>
<organism evidence="2 3">
    <name type="scientific">Plasmopara halstedii</name>
    <name type="common">Downy mildew of sunflower</name>
    <dbReference type="NCBI Taxonomy" id="4781"/>
    <lineage>
        <taxon>Eukaryota</taxon>
        <taxon>Sar</taxon>
        <taxon>Stramenopiles</taxon>
        <taxon>Oomycota</taxon>
        <taxon>Peronosporomycetes</taxon>
        <taxon>Peronosporales</taxon>
        <taxon>Peronosporaceae</taxon>
        <taxon>Plasmopara</taxon>
    </lineage>
</organism>
<feature type="chain" id="PRO_5006058459" description="RxLR-like protein" evidence="1">
    <location>
        <begin position="29"/>
        <end position="80"/>
    </location>
</feature>
<evidence type="ECO:0008006" key="4">
    <source>
        <dbReference type="Google" id="ProtNLM"/>
    </source>
</evidence>
<dbReference type="Proteomes" id="UP000054928">
    <property type="component" value="Unassembled WGS sequence"/>
</dbReference>
<feature type="signal peptide" evidence="1">
    <location>
        <begin position="1"/>
        <end position="28"/>
    </location>
</feature>
<reference evidence="3" key="1">
    <citation type="submission" date="2014-09" db="EMBL/GenBank/DDBJ databases">
        <authorList>
            <person name="Sharma Rahul"/>
            <person name="Thines Marco"/>
        </authorList>
    </citation>
    <scope>NUCLEOTIDE SEQUENCE [LARGE SCALE GENOMIC DNA]</scope>
</reference>
<protein>
    <recommendedName>
        <fullName evidence="4">RxLR-like protein</fullName>
    </recommendedName>
</protein>
<evidence type="ECO:0000256" key="1">
    <source>
        <dbReference type="SAM" id="SignalP"/>
    </source>
</evidence>
<keyword evidence="1" id="KW-0732">Signal</keyword>
<accession>A0A0P1A8H4</accession>